<keyword evidence="10" id="KW-1185">Reference proteome</keyword>
<evidence type="ECO:0000256" key="3">
    <source>
        <dbReference type="ARBA" id="ARBA00022475"/>
    </source>
</evidence>
<dbReference type="SUPFAM" id="SSF161098">
    <property type="entry name" value="MetI-like"/>
    <property type="match status" value="1"/>
</dbReference>
<comment type="caution">
    <text evidence="9">The sequence shown here is derived from an EMBL/GenBank/DDBJ whole genome shotgun (WGS) entry which is preliminary data.</text>
</comment>
<feature type="transmembrane region" description="Helical" evidence="7">
    <location>
        <begin position="109"/>
        <end position="129"/>
    </location>
</feature>
<reference evidence="9 10" key="1">
    <citation type="submission" date="2018-11" db="EMBL/GenBank/DDBJ databases">
        <title>Genome sequencing of Paenibacillus sp. KCOM 3021 (= ChDC PVNT-B20).</title>
        <authorList>
            <person name="Kook J.-K."/>
            <person name="Park S.-N."/>
            <person name="Lim Y.K."/>
        </authorList>
    </citation>
    <scope>NUCLEOTIDE SEQUENCE [LARGE SCALE GENOMIC DNA]</scope>
    <source>
        <strain evidence="9 10">KCOM 3021</strain>
    </source>
</reference>
<dbReference type="GO" id="GO:0055085">
    <property type="term" value="P:transmembrane transport"/>
    <property type="evidence" value="ECO:0007669"/>
    <property type="project" value="InterPro"/>
</dbReference>
<feature type="transmembrane region" description="Helical" evidence="7">
    <location>
        <begin position="12"/>
        <end position="33"/>
    </location>
</feature>
<dbReference type="PANTHER" id="PTHR43744:SF9">
    <property type="entry name" value="POLYGALACTURONAN_RHAMNOGALACTURONAN TRANSPORT SYSTEM PERMEASE PROTEIN YTCP"/>
    <property type="match status" value="1"/>
</dbReference>
<keyword evidence="2 7" id="KW-0813">Transport</keyword>
<dbReference type="InterPro" id="IPR035906">
    <property type="entry name" value="MetI-like_sf"/>
</dbReference>
<dbReference type="Proteomes" id="UP000267017">
    <property type="component" value="Unassembled WGS sequence"/>
</dbReference>
<name>A0A3P3U1C9_9BACL</name>
<dbReference type="InterPro" id="IPR000515">
    <property type="entry name" value="MetI-like"/>
</dbReference>
<comment type="subcellular location">
    <subcellularLocation>
        <location evidence="1 7">Cell membrane</location>
        <topology evidence="1 7">Multi-pass membrane protein</topology>
    </subcellularLocation>
</comment>
<feature type="transmembrane region" description="Helical" evidence="7">
    <location>
        <begin position="141"/>
        <end position="161"/>
    </location>
</feature>
<evidence type="ECO:0000256" key="6">
    <source>
        <dbReference type="ARBA" id="ARBA00023136"/>
    </source>
</evidence>
<dbReference type="Pfam" id="PF00528">
    <property type="entry name" value="BPD_transp_1"/>
    <property type="match status" value="1"/>
</dbReference>
<keyword evidence="5 7" id="KW-1133">Transmembrane helix</keyword>
<keyword evidence="4 7" id="KW-0812">Transmembrane</keyword>
<evidence type="ECO:0000313" key="9">
    <source>
        <dbReference type="EMBL" id="RRJ63419.1"/>
    </source>
</evidence>
<dbReference type="RefSeq" id="WP_128631256.1">
    <property type="nucleotide sequence ID" value="NZ_RRCN01000001.1"/>
</dbReference>
<accession>A0A3P3U1C9</accession>
<dbReference type="EMBL" id="RRCN01000001">
    <property type="protein sequence ID" value="RRJ63419.1"/>
    <property type="molecule type" value="Genomic_DNA"/>
</dbReference>
<dbReference type="Gene3D" id="1.10.3720.10">
    <property type="entry name" value="MetI-like"/>
    <property type="match status" value="1"/>
</dbReference>
<feature type="transmembrane region" description="Helical" evidence="7">
    <location>
        <begin position="182"/>
        <end position="204"/>
    </location>
</feature>
<proteinExistence type="inferred from homology"/>
<sequence length="286" mass="31437">MVTGRSDKIFNAAVYLILVAVAAISLFPLLYVVSMSLTPYSEVIKNGGFVVVPRSLSFEAYNRILADPALGKSMLVTLFVTIVGTAFNLALNTLAAYPLSRKNLKGRTFFLLYIVFTMLFSGGLIPTYLVVQSLGLLNSVWALIVPGAIATFNVLVMKSFFENLPEELFESARIDGAKEFRILWRIVLPLSIPSVMTVGLFYMVGHWNSFFSAVLYITDTDLYPLQVVIRNMLLLSQSSELQAEVTVPTAAMQMAAVILGSLPIIAVYPFIQKHFTKGMLLGAIKG</sequence>
<evidence type="ECO:0000313" key="10">
    <source>
        <dbReference type="Proteomes" id="UP000267017"/>
    </source>
</evidence>
<evidence type="ECO:0000256" key="1">
    <source>
        <dbReference type="ARBA" id="ARBA00004651"/>
    </source>
</evidence>
<dbReference type="AlphaFoldDB" id="A0A3P3U1C9"/>
<feature type="transmembrane region" description="Helical" evidence="7">
    <location>
        <begin position="75"/>
        <end position="97"/>
    </location>
</feature>
<dbReference type="PROSITE" id="PS50928">
    <property type="entry name" value="ABC_TM1"/>
    <property type="match status" value="1"/>
</dbReference>
<evidence type="ECO:0000259" key="8">
    <source>
        <dbReference type="PROSITE" id="PS50928"/>
    </source>
</evidence>
<organism evidence="9 10">
    <name type="scientific">Paenibacillus oralis</name>
    <dbReference type="NCBI Taxonomy" id="2490856"/>
    <lineage>
        <taxon>Bacteria</taxon>
        <taxon>Bacillati</taxon>
        <taxon>Bacillota</taxon>
        <taxon>Bacilli</taxon>
        <taxon>Bacillales</taxon>
        <taxon>Paenibacillaceae</taxon>
        <taxon>Paenibacillus</taxon>
    </lineage>
</organism>
<dbReference type="OrthoDB" id="9810086at2"/>
<dbReference type="CDD" id="cd06261">
    <property type="entry name" value="TM_PBP2"/>
    <property type="match status" value="1"/>
</dbReference>
<evidence type="ECO:0000256" key="4">
    <source>
        <dbReference type="ARBA" id="ARBA00022692"/>
    </source>
</evidence>
<gene>
    <name evidence="9" type="ORF">EHV15_11160</name>
</gene>
<comment type="similarity">
    <text evidence="7">Belongs to the binding-protein-dependent transport system permease family.</text>
</comment>
<evidence type="ECO:0000256" key="2">
    <source>
        <dbReference type="ARBA" id="ARBA00022448"/>
    </source>
</evidence>
<keyword evidence="3" id="KW-1003">Cell membrane</keyword>
<dbReference type="GO" id="GO:0005886">
    <property type="term" value="C:plasma membrane"/>
    <property type="evidence" value="ECO:0007669"/>
    <property type="project" value="UniProtKB-SubCell"/>
</dbReference>
<evidence type="ECO:0000256" key="5">
    <source>
        <dbReference type="ARBA" id="ARBA00022989"/>
    </source>
</evidence>
<feature type="domain" description="ABC transmembrane type-1" evidence="8">
    <location>
        <begin position="74"/>
        <end position="271"/>
    </location>
</feature>
<feature type="transmembrane region" description="Helical" evidence="7">
    <location>
        <begin position="250"/>
        <end position="271"/>
    </location>
</feature>
<protein>
    <submittedName>
        <fullName evidence="9">Carbohydrate ABC transporter permease</fullName>
    </submittedName>
</protein>
<dbReference type="PANTHER" id="PTHR43744">
    <property type="entry name" value="ABC TRANSPORTER PERMEASE PROTEIN MG189-RELATED-RELATED"/>
    <property type="match status" value="1"/>
</dbReference>
<evidence type="ECO:0000256" key="7">
    <source>
        <dbReference type="RuleBase" id="RU363032"/>
    </source>
</evidence>
<keyword evidence="6 7" id="KW-0472">Membrane</keyword>